<dbReference type="Pfam" id="PF00916">
    <property type="entry name" value="Sulfate_transp"/>
    <property type="match status" value="1"/>
</dbReference>
<evidence type="ECO:0000256" key="1">
    <source>
        <dbReference type="ARBA" id="ARBA00004141"/>
    </source>
</evidence>
<protein>
    <submittedName>
        <fullName evidence="9">Sulfate_transp domain-containing protein</fullName>
    </submittedName>
</protein>
<dbReference type="InterPro" id="IPR001902">
    <property type="entry name" value="SLC26A/SulP_fam"/>
</dbReference>
<evidence type="ECO:0000256" key="2">
    <source>
        <dbReference type="ARBA" id="ARBA00022692"/>
    </source>
</evidence>
<dbReference type="OrthoDB" id="288203at2759"/>
<evidence type="ECO:0000313" key="8">
    <source>
        <dbReference type="Proteomes" id="UP000271098"/>
    </source>
</evidence>
<dbReference type="GO" id="GO:0055085">
    <property type="term" value="P:transmembrane transport"/>
    <property type="evidence" value="ECO:0007669"/>
    <property type="project" value="InterPro"/>
</dbReference>
<feature type="domain" description="SLC26A/SulP transporter" evidence="6">
    <location>
        <begin position="17"/>
        <end position="143"/>
    </location>
</feature>
<dbReference type="Proteomes" id="UP000271098">
    <property type="component" value="Unassembled WGS sequence"/>
</dbReference>
<reference evidence="9" key="1">
    <citation type="submission" date="2016-06" db="UniProtKB">
        <authorList>
            <consortium name="WormBaseParasite"/>
        </authorList>
    </citation>
    <scope>IDENTIFICATION</scope>
</reference>
<dbReference type="AlphaFoldDB" id="A0A183EIW5"/>
<evidence type="ECO:0000259" key="6">
    <source>
        <dbReference type="Pfam" id="PF00916"/>
    </source>
</evidence>
<keyword evidence="2 5" id="KW-0812">Transmembrane</keyword>
<keyword evidence="3 5" id="KW-1133">Transmembrane helix</keyword>
<proteinExistence type="predicted"/>
<keyword evidence="8" id="KW-1185">Reference proteome</keyword>
<feature type="transmembrane region" description="Helical" evidence="5">
    <location>
        <begin position="130"/>
        <end position="149"/>
    </location>
</feature>
<evidence type="ECO:0000313" key="7">
    <source>
        <dbReference type="EMBL" id="VDN37088.1"/>
    </source>
</evidence>
<dbReference type="WBParaSite" id="GPUH_0002093101-mRNA-1">
    <property type="protein sequence ID" value="GPUH_0002093101-mRNA-1"/>
    <property type="gene ID" value="GPUH_0002093101"/>
</dbReference>
<comment type="subcellular location">
    <subcellularLocation>
        <location evidence="1">Membrane</location>
        <topology evidence="1">Multi-pass membrane protein</topology>
    </subcellularLocation>
</comment>
<reference evidence="7 8" key="2">
    <citation type="submission" date="2018-11" db="EMBL/GenBank/DDBJ databases">
        <authorList>
            <consortium name="Pathogen Informatics"/>
        </authorList>
    </citation>
    <scope>NUCLEOTIDE SEQUENCE [LARGE SCALE GENOMIC DNA]</scope>
</reference>
<name>A0A183EIW5_9BILA</name>
<dbReference type="PANTHER" id="PTHR11814">
    <property type="entry name" value="SULFATE TRANSPORTER"/>
    <property type="match status" value="1"/>
</dbReference>
<feature type="transmembrane region" description="Helical" evidence="5">
    <location>
        <begin position="100"/>
        <end position="118"/>
    </location>
</feature>
<sequence length="156" mass="17016">MGSTSDIGNNGTIFSITTAEIATSLAFTTGAVEIVAGLLHLDFITAYFSDQLVSGFTTAAAVHVFIAQIDDIFGIDVPKSGGAGYIFKRAYDILVRIPQANLWTLGMSLFGIAFLYLGKECVSPFINKRLSLKVPVPYELLLVSLFYNFRKKYAKN</sequence>
<evidence type="ECO:0000256" key="4">
    <source>
        <dbReference type="ARBA" id="ARBA00023136"/>
    </source>
</evidence>
<organism evidence="9">
    <name type="scientific">Gongylonema pulchrum</name>
    <dbReference type="NCBI Taxonomy" id="637853"/>
    <lineage>
        <taxon>Eukaryota</taxon>
        <taxon>Metazoa</taxon>
        <taxon>Ecdysozoa</taxon>
        <taxon>Nematoda</taxon>
        <taxon>Chromadorea</taxon>
        <taxon>Rhabditida</taxon>
        <taxon>Spirurina</taxon>
        <taxon>Spiruromorpha</taxon>
        <taxon>Spiruroidea</taxon>
        <taxon>Gongylonematidae</taxon>
        <taxon>Gongylonema</taxon>
    </lineage>
</organism>
<gene>
    <name evidence="7" type="ORF">GPUH_LOCUS20907</name>
</gene>
<evidence type="ECO:0000256" key="5">
    <source>
        <dbReference type="SAM" id="Phobius"/>
    </source>
</evidence>
<evidence type="ECO:0000313" key="9">
    <source>
        <dbReference type="WBParaSite" id="GPUH_0002093101-mRNA-1"/>
    </source>
</evidence>
<keyword evidence="4 5" id="KW-0472">Membrane</keyword>
<dbReference type="EMBL" id="UYRT01091425">
    <property type="protein sequence ID" value="VDN37088.1"/>
    <property type="molecule type" value="Genomic_DNA"/>
</dbReference>
<dbReference type="GO" id="GO:0016020">
    <property type="term" value="C:membrane"/>
    <property type="evidence" value="ECO:0007669"/>
    <property type="project" value="UniProtKB-SubCell"/>
</dbReference>
<dbReference type="InterPro" id="IPR011547">
    <property type="entry name" value="SLC26A/SulP_dom"/>
</dbReference>
<evidence type="ECO:0000256" key="3">
    <source>
        <dbReference type="ARBA" id="ARBA00022989"/>
    </source>
</evidence>
<accession>A0A183EIW5</accession>